<keyword evidence="4" id="KW-1185">Reference proteome</keyword>
<dbReference type="SUPFAM" id="SSF56300">
    <property type="entry name" value="Metallo-dependent phosphatases"/>
    <property type="match status" value="1"/>
</dbReference>
<evidence type="ECO:0000259" key="2">
    <source>
        <dbReference type="Pfam" id="PF00149"/>
    </source>
</evidence>
<sequence>MPASGIKTRILIISDTHSRPLQNDYPHDPPRAFREPLPDADVLIHCGDMTMTGSVPDYNATLDVLRASSAPLKLVIAGNHDLSLEEKWMSNHREKDWRFVAMEEENDPLDKKASVSKAERQVRRDCKSVYQEARDFWTKEGGVARKEGVVFLDEGSHTFRLDNGALLRIYASPYTPDFQDWGFAYPVKTHDSFNSHTHSFDKTTNICQNPIPSFSASSTEESERNVDVVITHGPPYKQLDLTATGLNVGCPHLLHAISRAKPLIHCFGHIHEGYGARLVEWANNDSAKASDSKNDTTSTTVDTYMTETWRTAITPSTHGDSKSSGAQVSFPPETDIARDRSVRLDLSSLTTVTTSSQPQSAAQALMDVDDEFVEETQDEAKAVELKRGRNTLFVNASIVDLGYKAVNAPFLIEAELQGAV</sequence>
<dbReference type="RefSeq" id="XP_069201358.1">
    <property type="nucleotide sequence ID" value="XM_069341286.1"/>
</dbReference>
<dbReference type="InterPro" id="IPR004843">
    <property type="entry name" value="Calcineurin-like_PHP"/>
</dbReference>
<protein>
    <recommendedName>
        <fullName evidence="2">Calcineurin-like phosphoesterase domain-containing protein</fullName>
    </recommendedName>
</protein>
<evidence type="ECO:0000313" key="4">
    <source>
        <dbReference type="Proteomes" id="UP001562354"/>
    </source>
</evidence>
<dbReference type="InterPro" id="IPR029052">
    <property type="entry name" value="Metallo-depent_PP-like"/>
</dbReference>
<dbReference type="Gene3D" id="3.60.21.10">
    <property type="match status" value="1"/>
</dbReference>
<evidence type="ECO:0000256" key="1">
    <source>
        <dbReference type="SAM" id="MobiDB-lite"/>
    </source>
</evidence>
<feature type="compositionally biased region" description="Polar residues" evidence="1">
    <location>
        <begin position="314"/>
        <end position="327"/>
    </location>
</feature>
<dbReference type="Proteomes" id="UP001562354">
    <property type="component" value="Unassembled WGS sequence"/>
</dbReference>
<dbReference type="GeneID" id="95975720"/>
<gene>
    <name evidence="3" type="ORF">AAFC00_002018</name>
</gene>
<dbReference type="InterPro" id="IPR051693">
    <property type="entry name" value="UPF0046_metallophosphoest"/>
</dbReference>
<feature type="region of interest" description="Disordered" evidence="1">
    <location>
        <begin position="314"/>
        <end position="334"/>
    </location>
</feature>
<dbReference type="PANTHER" id="PTHR12905">
    <property type="entry name" value="METALLOPHOSPHOESTERASE"/>
    <property type="match status" value="1"/>
</dbReference>
<comment type="caution">
    <text evidence="3">The sequence shown here is derived from an EMBL/GenBank/DDBJ whole genome shotgun (WGS) entry which is preliminary data.</text>
</comment>
<dbReference type="Pfam" id="PF00149">
    <property type="entry name" value="Metallophos"/>
    <property type="match status" value="1"/>
</dbReference>
<dbReference type="PANTHER" id="PTHR12905:SF0">
    <property type="entry name" value="CALCINEURIN-LIKE PHOSPHOESTERASE DOMAIN-CONTAINING PROTEIN"/>
    <property type="match status" value="1"/>
</dbReference>
<evidence type="ECO:0000313" key="3">
    <source>
        <dbReference type="EMBL" id="KAL1305084.1"/>
    </source>
</evidence>
<proteinExistence type="predicted"/>
<accession>A0ABR3PG20</accession>
<reference evidence="3 4" key="1">
    <citation type="submission" date="2024-07" db="EMBL/GenBank/DDBJ databases">
        <title>Draft sequence of the Neodothiora populina.</title>
        <authorList>
            <person name="Drown D.D."/>
            <person name="Schuette U.S."/>
            <person name="Buechlein A.B."/>
            <person name="Rusch D.R."/>
            <person name="Winton L.W."/>
            <person name="Adams G.A."/>
        </authorList>
    </citation>
    <scope>NUCLEOTIDE SEQUENCE [LARGE SCALE GENOMIC DNA]</scope>
    <source>
        <strain evidence="3 4">CPC 39397</strain>
    </source>
</reference>
<dbReference type="EMBL" id="JBFMKM010000007">
    <property type="protein sequence ID" value="KAL1305084.1"/>
    <property type="molecule type" value="Genomic_DNA"/>
</dbReference>
<name>A0ABR3PG20_9PEZI</name>
<organism evidence="3 4">
    <name type="scientific">Neodothiora populina</name>
    <dbReference type="NCBI Taxonomy" id="2781224"/>
    <lineage>
        <taxon>Eukaryota</taxon>
        <taxon>Fungi</taxon>
        <taxon>Dikarya</taxon>
        <taxon>Ascomycota</taxon>
        <taxon>Pezizomycotina</taxon>
        <taxon>Dothideomycetes</taxon>
        <taxon>Dothideomycetidae</taxon>
        <taxon>Dothideales</taxon>
        <taxon>Dothioraceae</taxon>
        <taxon>Neodothiora</taxon>
    </lineage>
</organism>
<feature type="domain" description="Calcineurin-like phosphoesterase" evidence="2">
    <location>
        <begin position="9"/>
        <end position="272"/>
    </location>
</feature>
<dbReference type="CDD" id="cd07379">
    <property type="entry name" value="MPP_239FB"/>
    <property type="match status" value="1"/>
</dbReference>